<evidence type="ECO:0000256" key="1">
    <source>
        <dbReference type="SAM" id="MobiDB-lite"/>
    </source>
</evidence>
<accession>A0A098BGD8</accession>
<feature type="transmembrane region" description="Helical" evidence="2">
    <location>
        <begin position="64"/>
        <end position="86"/>
    </location>
</feature>
<feature type="compositionally biased region" description="Polar residues" evidence="1">
    <location>
        <begin position="40"/>
        <end position="49"/>
    </location>
</feature>
<keyword evidence="2" id="KW-0812">Transmembrane</keyword>
<feature type="region of interest" description="Disordered" evidence="1">
    <location>
        <begin position="1"/>
        <end position="62"/>
    </location>
</feature>
<proteinExistence type="predicted"/>
<dbReference type="RefSeq" id="WP_010592163.1">
    <property type="nucleotide sequence ID" value="NZ_CP024315.1"/>
</dbReference>
<dbReference type="KEGG" id="rrz:CS378_09195"/>
<reference evidence="3 4" key="1">
    <citation type="journal article" date="2014" name="Genome Announc.">
        <title>Draft Genome Sequence of Propane- and Butane-Oxidizing Actinobacterium Rhodococcus ruber IEGM 231.</title>
        <authorList>
            <person name="Ivshina I.B."/>
            <person name="Kuyukina M.S."/>
            <person name="Krivoruchko A.V."/>
            <person name="Barbe V."/>
            <person name="Fischer C."/>
        </authorList>
    </citation>
    <scope>NUCLEOTIDE SEQUENCE [LARGE SCALE GENOMIC DNA]</scope>
</reference>
<name>A0A098BGD8_9NOCA</name>
<dbReference type="InterPro" id="IPR045512">
    <property type="entry name" value="DUF6480"/>
</dbReference>
<protein>
    <submittedName>
        <fullName evidence="3">Uncharacterized protein</fullName>
    </submittedName>
</protein>
<dbReference type="Pfam" id="PF20088">
    <property type="entry name" value="DUF6480"/>
    <property type="match status" value="1"/>
</dbReference>
<evidence type="ECO:0000313" key="3">
    <source>
        <dbReference type="EMBL" id="CDZ87779.1"/>
    </source>
</evidence>
<dbReference type="AlphaFoldDB" id="A0A098BGD8"/>
<dbReference type="OrthoDB" id="4381799at2"/>
<evidence type="ECO:0000313" key="4">
    <source>
        <dbReference type="Proteomes" id="UP000042997"/>
    </source>
</evidence>
<dbReference type="EMBL" id="CCSD01000044">
    <property type="protein sequence ID" value="CDZ87779.1"/>
    <property type="molecule type" value="Genomic_DNA"/>
</dbReference>
<dbReference type="eggNOG" id="ENOG502ZUQN">
    <property type="taxonomic scope" value="Bacteria"/>
</dbReference>
<dbReference type="Proteomes" id="UP000042997">
    <property type="component" value="Unassembled WGS sequence"/>
</dbReference>
<sequence>MNAPDPRNIPDPQAHSGTDPDPARTPDLEPGGGVAPGSTPPDSGTTSGLSAPEPRTRNNFPPTGVLAIGAVALIVVLFLVVIVGILL</sequence>
<keyword evidence="2" id="KW-0472">Membrane</keyword>
<gene>
    <name evidence="3" type="ORF">RHRU231_340005</name>
</gene>
<evidence type="ECO:0000256" key="2">
    <source>
        <dbReference type="SAM" id="Phobius"/>
    </source>
</evidence>
<organism evidence="3 4">
    <name type="scientific">Rhodococcus ruber</name>
    <dbReference type="NCBI Taxonomy" id="1830"/>
    <lineage>
        <taxon>Bacteria</taxon>
        <taxon>Bacillati</taxon>
        <taxon>Actinomycetota</taxon>
        <taxon>Actinomycetes</taxon>
        <taxon>Mycobacteriales</taxon>
        <taxon>Nocardiaceae</taxon>
        <taxon>Rhodococcus</taxon>
    </lineage>
</organism>
<keyword evidence="2" id="KW-1133">Transmembrane helix</keyword>